<sequence>MYYTPLALFAFSNEEEAKKILDRTMSGSATINDVLSYTSSLIVPFGGVG</sequence>
<dbReference type="Gene3D" id="3.40.309.10">
    <property type="entry name" value="Aldehyde Dehydrogenase, Chain A, domain 2"/>
    <property type="match status" value="1"/>
</dbReference>
<organism evidence="1 2">
    <name type="scientific">Verticillium dahliae (strain VdLs.17 / ATCC MYA-4575 / FGSC 10137)</name>
    <name type="common">Verticillium wilt</name>
    <dbReference type="NCBI Taxonomy" id="498257"/>
    <lineage>
        <taxon>Eukaryota</taxon>
        <taxon>Fungi</taxon>
        <taxon>Dikarya</taxon>
        <taxon>Ascomycota</taxon>
        <taxon>Pezizomycotina</taxon>
        <taxon>Sordariomycetes</taxon>
        <taxon>Hypocreomycetidae</taxon>
        <taxon>Glomerellales</taxon>
        <taxon>Plectosphaerellaceae</taxon>
        <taxon>Verticillium</taxon>
    </lineage>
</organism>
<gene>
    <name evidence="1" type="ORF">VDAG_04869</name>
</gene>
<name>G2X384_VERDV</name>
<reference evidence="1 2" key="1">
    <citation type="submission" date="2008-03" db="EMBL/GenBank/DDBJ databases">
        <title>The Genome Sequence of Verticillium dahliae VdLs.17.</title>
        <authorList>
            <consortium name="The Broad Institute Genome Sequencing Platform"/>
            <person name="Ma L.-J.J."/>
            <person name="Klosterman S.J."/>
            <person name="Subbarao K."/>
            <person name="Dobinson K."/>
            <person name="Veronese P."/>
            <person name="Kang S."/>
            <person name="Gold S.E."/>
            <person name="Young S."/>
            <person name="Jaffe D."/>
            <person name="Gnerre S."/>
            <person name="Berlin A."/>
            <person name="Heiman D."/>
            <person name="Hepburn T."/>
            <person name="Sykes S."/>
            <person name="Alvarado L."/>
            <person name="Kodira C.D."/>
            <person name="Lander E."/>
            <person name="Galagan J."/>
            <person name="Nusbaum C."/>
            <person name="Birren B."/>
        </authorList>
    </citation>
    <scope>NUCLEOTIDE SEQUENCE [LARGE SCALE GENOMIC DNA]</scope>
    <source>
        <strain evidence="2">VdLs.17 / ATCC MYA-4575 / FGSC 10137</strain>
    </source>
</reference>
<dbReference type="STRING" id="498257.G2X384"/>
<evidence type="ECO:0000313" key="1">
    <source>
        <dbReference type="EMBL" id="EGY23431.1"/>
    </source>
</evidence>
<keyword evidence="2" id="KW-1185">Reference proteome</keyword>
<accession>G2X384</accession>
<dbReference type="GeneID" id="20706332"/>
<dbReference type="InParanoid" id="G2X384"/>
<dbReference type="RefSeq" id="XP_009652768.1">
    <property type="nucleotide sequence ID" value="XM_009654473.1"/>
</dbReference>
<dbReference type="GO" id="GO:0016620">
    <property type="term" value="F:oxidoreductase activity, acting on the aldehyde or oxo group of donors, NAD or NADP as acceptor"/>
    <property type="evidence" value="ECO:0007669"/>
    <property type="project" value="InterPro"/>
</dbReference>
<dbReference type="HOGENOM" id="CLU_3144064_0_0_1"/>
<proteinExistence type="predicted"/>
<evidence type="ECO:0000313" key="2">
    <source>
        <dbReference type="Proteomes" id="UP000001611"/>
    </source>
</evidence>
<dbReference type="AlphaFoldDB" id="G2X384"/>
<dbReference type="Proteomes" id="UP000001611">
    <property type="component" value="Chromosome 3"/>
</dbReference>
<dbReference type="InterPro" id="IPR016163">
    <property type="entry name" value="Ald_DH_C"/>
</dbReference>
<dbReference type="KEGG" id="vda:VDAG_04869"/>
<protein>
    <submittedName>
        <fullName evidence="1">Aldehyde dehydrogenase 3B2</fullName>
    </submittedName>
</protein>
<dbReference type="EMBL" id="DS572702">
    <property type="protein sequence ID" value="EGY23431.1"/>
    <property type="molecule type" value="Genomic_DNA"/>
</dbReference>